<comment type="caution">
    <text evidence="1">The sequence shown here is derived from an EMBL/GenBank/DDBJ whole genome shotgun (WGS) entry which is preliminary data.</text>
</comment>
<keyword evidence="2" id="KW-1185">Reference proteome</keyword>
<sequence length="65" mass="7702">MEPLIKKYYRAGATYLSPEAIEEIRQSRGKIPNARQPNCIQQKNNTINWNKEIENIYNLYAELPY</sequence>
<dbReference type="AlphaFoldDB" id="A0A397JJV6"/>
<reference evidence="1 2" key="1">
    <citation type="submission" date="2018-08" db="EMBL/GenBank/DDBJ databases">
        <title>Genome and evolution of the arbuscular mycorrhizal fungus Diversispora epigaea (formerly Glomus versiforme) and its bacterial endosymbionts.</title>
        <authorList>
            <person name="Sun X."/>
            <person name="Fei Z."/>
            <person name="Harrison M."/>
        </authorList>
    </citation>
    <scope>NUCLEOTIDE SEQUENCE [LARGE SCALE GENOMIC DNA]</scope>
    <source>
        <strain evidence="1 2">IT104</strain>
    </source>
</reference>
<gene>
    <name evidence="1" type="ORF">Glove_68g12</name>
</gene>
<protein>
    <submittedName>
        <fullName evidence="1">Uncharacterized protein</fullName>
    </submittedName>
</protein>
<dbReference type="Proteomes" id="UP000266861">
    <property type="component" value="Unassembled WGS sequence"/>
</dbReference>
<evidence type="ECO:0000313" key="2">
    <source>
        <dbReference type="Proteomes" id="UP000266861"/>
    </source>
</evidence>
<evidence type="ECO:0000313" key="1">
    <source>
        <dbReference type="EMBL" id="RHZ85253.1"/>
    </source>
</evidence>
<accession>A0A397JJV6</accession>
<name>A0A397JJV6_9GLOM</name>
<dbReference type="EMBL" id="PQFF01000065">
    <property type="protein sequence ID" value="RHZ85253.1"/>
    <property type="molecule type" value="Genomic_DNA"/>
</dbReference>
<proteinExistence type="predicted"/>
<dbReference type="OrthoDB" id="2345201at2759"/>
<organism evidence="1 2">
    <name type="scientific">Diversispora epigaea</name>
    <dbReference type="NCBI Taxonomy" id="1348612"/>
    <lineage>
        <taxon>Eukaryota</taxon>
        <taxon>Fungi</taxon>
        <taxon>Fungi incertae sedis</taxon>
        <taxon>Mucoromycota</taxon>
        <taxon>Glomeromycotina</taxon>
        <taxon>Glomeromycetes</taxon>
        <taxon>Diversisporales</taxon>
        <taxon>Diversisporaceae</taxon>
        <taxon>Diversispora</taxon>
    </lineage>
</organism>